<gene>
    <name evidence="1" type="ORF">SSUR61_1642</name>
</gene>
<protein>
    <submittedName>
        <fullName evidence="1">Uncharacterized protein</fullName>
    </submittedName>
</protein>
<comment type="caution">
    <text evidence="1">The sequence shown here is derived from an EMBL/GenBank/DDBJ whole genome shotgun (WGS) entry which is preliminary data.</text>
</comment>
<dbReference type="Proteomes" id="UP000004014">
    <property type="component" value="Unassembled WGS sequence"/>
</dbReference>
<sequence>MFPATTFFYVYYTSVGLPSQVGHLSFAEICYNNDYYLQKM</sequence>
<dbReference type="EMBL" id="AEYY01000041">
    <property type="protein sequence ID" value="EHC02227.1"/>
    <property type="molecule type" value="Genomic_DNA"/>
</dbReference>
<accession>A0AA87F740</accession>
<evidence type="ECO:0000313" key="2">
    <source>
        <dbReference type="Proteomes" id="UP000004014"/>
    </source>
</evidence>
<proteinExistence type="predicted"/>
<evidence type="ECO:0000313" key="1">
    <source>
        <dbReference type="EMBL" id="EHC02227.1"/>
    </source>
</evidence>
<reference evidence="1 2" key="1">
    <citation type="submission" date="2011-03" db="EMBL/GenBank/DDBJ databases">
        <title>Deep-sequencing identification of multiple resistance mechanism for the high antibiotic-resistance strain Streptococcus suis R61.</title>
        <authorList>
            <person name="Hu P."/>
            <person name="Yang M."/>
            <person name="Jin M."/>
            <person name="Xiao J."/>
        </authorList>
    </citation>
    <scope>NUCLEOTIDE SEQUENCE [LARGE SCALE GENOMIC DNA]</scope>
    <source>
        <strain evidence="1 2">R61</strain>
    </source>
</reference>
<organism evidence="1 2">
    <name type="scientific">Streptococcus suis R61</name>
    <dbReference type="NCBI Taxonomy" id="996306"/>
    <lineage>
        <taxon>Bacteria</taxon>
        <taxon>Bacillati</taxon>
        <taxon>Bacillota</taxon>
        <taxon>Bacilli</taxon>
        <taxon>Lactobacillales</taxon>
        <taxon>Streptococcaceae</taxon>
        <taxon>Streptococcus</taxon>
    </lineage>
</organism>
<name>A0AA87F740_STRSU</name>
<dbReference type="AlphaFoldDB" id="A0AA87F740"/>